<evidence type="ECO:0000313" key="7">
    <source>
        <dbReference type="EMBL" id="NIZ46515.1"/>
    </source>
</evidence>
<dbReference type="CDD" id="cd10432">
    <property type="entry name" value="BI-1-like_bacterial"/>
    <property type="match status" value="1"/>
</dbReference>
<comment type="subcellular location">
    <subcellularLocation>
        <location evidence="1">Membrane</location>
        <topology evidence="1">Multi-pass membrane protein</topology>
    </subcellularLocation>
</comment>
<dbReference type="InterPro" id="IPR006214">
    <property type="entry name" value="Bax_inhibitor_1-related"/>
</dbReference>
<keyword evidence="4 6" id="KW-1133">Transmembrane helix</keyword>
<dbReference type="Proteomes" id="UP000752013">
    <property type="component" value="Unassembled WGS sequence"/>
</dbReference>
<sequence>MEGYSSATNTILSKAYSWMTIGLLLTGVVAFITANSPIMLNLIHANPFMRIILIIAQVGLVWYLSANIFNMSTSSAAASFLIYAALLGLTLSILAFIYTGQQLASAFFISAGMFGGASLFGKVTKQDLTSIGHYAVMFIIGIIIASIVNFFLRSSALDFMISFIAVIFFTALTAYDTQVIVGWQKSVDINDTETRNRLAIMGALKLYLDFINIFLYMLRLLSRRD</sequence>
<evidence type="ECO:0000256" key="2">
    <source>
        <dbReference type="ARBA" id="ARBA00010350"/>
    </source>
</evidence>
<dbReference type="PANTHER" id="PTHR23291">
    <property type="entry name" value="BAX INHIBITOR-RELATED"/>
    <property type="match status" value="1"/>
</dbReference>
<evidence type="ECO:0000256" key="3">
    <source>
        <dbReference type="ARBA" id="ARBA00022692"/>
    </source>
</evidence>
<evidence type="ECO:0000256" key="4">
    <source>
        <dbReference type="ARBA" id="ARBA00022989"/>
    </source>
</evidence>
<dbReference type="PANTHER" id="PTHR23291:SF50">
    <property type="entry name" value="PROTEIN LIFEGUARD 4"/>
    <property type="match status" value="1"/>
</dbReference>
<evidence type="ECO:0000256" key="6">
    <source>
        <dbReference type="RuleBase" id="RU004379"/>
    </source>
</evidence>
<accession>A0A968KSG1</accession>
<dbReference type="Pfam" id="PF01027">
    <property type="entry name" value="Bax1-I"/>
    <property type="match status" value="1"/>
</dbReference>
<feature type="transmembrane region" description="Helical" evidence="6">
    <location>
        <begin position="15"/>
        <end position="35"/>
    </location>
</feature>
<keyword evidence="8" id="KW-1185">Reference proteome</keyword>
<reference evidence="7" key="1">
    <citation type="submission" date="2020-03" db="EMBL/GenBank/DDBJ databases">
        <title>Spirochaetal bacteria isolated from arthropods constitute a novel genus Entomospira genus novum within the order Spirochaetales.</title>
        <authorList>
            <person name="Grana-Miraglia L."/>
            <person name="Sikutova S."/>
            <person name="Fingerle V."/>
            <person name="Sing A."/>
            <person name="Castillo-Ramirez S."/>
            <person name="Margos G."/>
            <person name="Rudolf I."/>
        </authorList>
    </citation>
    <scope>NUCLEOTIDE SEQUENCE</scope>
    <source>
        <strain evidence="7">BR208</strain>
    </source>
</reference>
<gene>
    <name evidence="7" type="ORF">HCT46_01040</name>
</gene>
<comment type="similarity">
    <text evidence="2 6">Belongs to the BI1 family.</text>
</comment>
<evidence type="ECO:0000256" key="5">
    <source>
        <dbReference type="ARBA" id="ARBA00023136"/>
    </source>
</evidence>
<feature type="transmembrane region" description="Helical" evidence="6">
    <location>
        <begin position="76"/>
        <end position="96"/>
    </location>
</feature>
<keyword evidence="3 6" id="KW-0812">Transmembrane</keyword>
<dbReference type="GO" id="GO:0005886">
    <property type="term" value="C:plasma membrane"/>
    <property type="evidence" value="ECO:0007669"/>
    <property type="project" value="TreeGrafter"/>
</dbReference>
<evidence type="ECO:0000313" key="8">
    <source>
        <dbReference type="Proteomes" id="UP000752013"/>
    </source>
</evidence>
<proteinExistence type="inferred from homology"/>
<dbReference type="EMBL" id="JAATLK010000001">
    <property type="protein sequence ID" value="NIZ46515.1"/>
    <property type="molecule type" value="Genomic_DNA"/>
</dbReference>
<dbReference type="AlphaFoldDB" id="A0A968KSG1"/>
<feature type="transmembrane region" description="Helical" evidence="6">
    <location>
        <begin position="159"/>
        <end position="178"/>
    </location>
</feature>
<name>A0A968KSG1_9SPIO</name>
<keyword evidence="5 6" id="KW-0472">Membrane</keyword>
<feature type="transmembrane region" description="Helical" evidence="6">
    <location>
        <begin position="47"/>
        <end position="64"/>
    </location>
</feature>
<organism evidence="7 8">
    <name type="scientific">Entomospira nematocerorum</name>
    <dbReference type="NCBI Taxonomy" id="2719987"/>
    <lineage>
        <taxon>Bacteria</taxon>
        <taxon>Pseudomonadati</taxon>
        <taxon>Spirochaetota</taxon>
        <taxon>Spirochaetia</taxon>
        <taxon>Spirochaetales</taxon>
        <taxon>Spirochaetaceae</taxon>
        <taxon>Entomospira</taxon>
    </lineage>
</organism>
<feature type="transmembrane region" description="Helical" evidence="6">
    <location>
        <begin position="198"/>
        <end position="218"/>
    </location>
</feature>
<comment type="caution">
    <text evidence="7">The sequence shown here is derived from an EMBL/GenBank/DDBJ whole genome shotgun (WGS) entry which is preliminary data.</text>
</comment>
<feature type="transmembrane region" description="Helical" evidence="6">
    <location>
        <begin position="103"/>
        <end position="121"/>
    </location>
</feature>
<feature type="transmembrane region" description="Helical" evidence="6">
    <location>
        <begin position="133"/>
        <end position="152"/>
    </location>
</feature>
<protein>
    <submittedName>
        <fullName evidence="7">Bax inhibitor-1/YccA family protein</fullName>
    </submittedName>
</protein>
<evidence type="ECO:0000256" key="1">
    <source>
        <dbReference type="ARBA" id="ARBA00004141"/>
    </source>
</evidence>